<keyword evidence="4" id="KW-1185">Reference proteome</keyword>
<evidence type="ECO:0000256" key="1">
    <source>
        <dbReference type="SAM" id="MobiDB-lite"/>
    </source>
</evidence>
<sequence>MLSLKHVILVISTMTLFSCASTSEPETQPESSVVQKDVVANREYQAITETHQHWSQTLEGAGDLELYAPENYREMMSVWKNAHGHFLDIRKDPSQLNRKHSMFSSETYAVAFRDRINTVEHHYKAILKLKQQADQVLAPAMVEYAYLEQLEASQYFKYAMSSLTEEYQRLFEYLVIAEEDRAKQEQTLWLGRANALEVRVIDTIYVAPLVQRLEQLELEDYHRLAPITYANVTHDIEELGQFVSQKPRAFEEIKHQAARIRFQTRRLEVVAKQVKQLSSVSKGQFEPIVLEMEARLHKISANLKGEDYRDHDFATHSEWIVHDIDRLKQDGRVDTLLTENQRLKQQIALLEQQLAHSKTFSLDASASALNNDEIEALKKLVSSMQASQLTQEPQSIQDPQPIQQPESIQE</sequence>
<evidence type="ECO:0000313" key="3">
    <source>
        <dbReference type="EMBL" id="CAH0526389.1"/>
    </source>
</evidence>
<reference evidence="3" key="1">
    <citation type="submission" date="2021-12" db="EMBL/GenBank/DDBJ databases">
        <authorList>
            <person name="Rodrigo-Torres L."/>
            <person name="Arahal R. D."/>
            <person name="Lucena T."/>
        </authorList>
    </citation>
    <scope>NUCLEOTIDE SEQUENCE</scope>
    <source>
        <strain evidence="3">CECT 8226</strain>
    </source>
</reference>
<dbReference type="Proteomes" id="UP000838160">
    <property type="component" value="Unassembled WGS sequence"/>
</dbReference>
<dbReference type="EMBL" id="CAKLCM010000002">
    <property type="protein sequence ID" value="CAH0526389.1"/>
    <property type="molecule type" value="Genomic_DNA"/>
</dbReference>
<dbReference type="PROSITE" id="PS51257">
    <property type="entry name" value="PROKAR_LIPOPROTEIN"/>
    <property type="match status" value="1"/>
</dbReference>
<gene>
    <name evidence="3" type="ORF">VHP8226_01781</name>
</gene>
<evidence type="ECO:0008006" key="5">
    <source>
        <dbReference type="Google" id="ProtNLM"/>
    </source>
</evidence>
<comment type="caution">
    <text evidence="3">The sequence shown here is derived from an EMBL/GenBank/DDBJ whole genome shotgun (WGS) entry which is preliminary data.</text>
</comment>
<proteinExistence type="predicted"/>
<keyword evidence="2" id="KW-0732">Signal</keyword>
<feature type="region of interest" description="Disordered" evidence="1">
    <location>
        <begin position="385"/>
        <end position="410"/>
    </location>
</feature>
<dbReference type="RefSeq" id="WP_237484702.1">
    <property type="nucleotide sequence ID" value="NZ_CAKLCM010000002.1"/>
</dbReference>
<accession>A0ABN8DFZ4</accession>
<feature type="signal peptide" evidence="2">
    <location>
        <begin position="1"/>
        <end position="20"/>
    </location>
</feature>
<name>A0ABN8DFZ4_9VIBR</name>
<evidence type="ECO:0000256" key="2">
    <source>
        <dbReference type="SAM" id="SignalP"/>
    </source>
</evidence>
<feature type="compositionally biased region" description="Low complexity" evidence="1">
    <location>
        <begin position="391"/>
        <end position="410"/>
    </location>
</feature>
<protein>
    <recommendedName>
        <fullName evidence="5">ATPase</fullName>
    </recommendedName>
</protein>
<evidence type="ECO:0000313" key="4">
    <source>
        <dbReference type="Proteomes" id="UP000838160"/>
    </source>
</evidence>
<organism evidence="3 4">
    <name type="scientific">Vibrio hippocampi</name>
    <dbReference type="NCBI Taxonomy" id="654686"/>
    <lineage>
        <taxon>Bacteria</taxon>
        <taxon>Pseudomonadati</taxon>
        <taxon>Pseudomonadota</taxon>
        <taxon>Gammaproteobacteria</taxon>
        <taxon>Vibrionales</taxon>
        <taxon>Vibrionaceae</taxon>
        <taxon>Vibrio</taxon>
    </lineage>
</organism>
<feature type="chain" id="PRO_5046570646" description="ATPase" evidence="2">
    <location>
        <begin position="21"/>
        <end position="410"/>
    </location>
</feature>